<dbReference type="EMBL" id="NHYE01005590">
    <property type="protein sequence ID" value="PPQ68687.1"/>
    <property type="molecule type" value="Genomic_DNA"/>
</dbReference>
<proteinExistence type="predicted"/>
<evidence type="ECO:0000313" key="2">
    <source>
        <dbReference type="EMBL" id="PPQ68687.1"/>
    </source>
</evidence>
<keyword evidence="3" id="KW-1185">Reference proteome</keyword>
<dbReference type="OrthoDB" id="3256438at2759"/>
<comment type="caution">
    <text evidence="2">The sequence shown here is derived from an EMBL/GenBank/DDBJ whole genome shotgun (WGS) entry which is preliminary data.</text>
</comment>
<reference evidence="2 3" key="1">
    <citation type="journal article" date="2018" name="Evol. Lett.">
        <title>Horizontal gene cluster transfer increased hallucinogenic mushroom diversity.</title>
        <authorList>
            <person name="Reynolds H.T."/>
            <person name="Vijayakumar V."/>
            <person name="Gluck-Thaler E."/>
            <person name="Korotkin H.B."/>
            <person name="Matheny P.B."/>
            <person name="Slot J.C."/>
        </authorList>
    </citation>
    <scope>NUCLEOTIDE SEQUENCE [LARGE SCALE GENOMIC DNA]</scope>
    <source>
        <strain evidence="2 3">SRW20</strain>
    </source>
</reference>
<protein>
    <submittedName>
        <fullName evidence="2">Uncharacterized protein</fullName>
    </submittedName>
</protein>
<evidence type="ECO:0000313" key="3">
    <source>
        <dbReference type="Proteomes" id="UP000284706"/>
    </source>
</evidence>
<organism evidence="2 3">
    <name type="scientific">Gymnopilus dilepis</name>
    <dbReference type="NCBI Taxonomy" id="231916"/>
    <lineage>
        <taxon>Eukaryota</taxon>
        <taxon>Fungi</taxon>
        <taxon>Dikarya</taxon>
        <taxon>Basidiomycota</taxon>
        <taxon>Agaricomycotina</taxon>
        <taxon>Agaricomycetes</taxon>
        <taxon>Agaricomycetidae</taxon>
        <taxon>Agaricales</taxon>
        <taxon>Agaricineae</taxon>
        <taxon>Hymenogastraceae</taxon>
        <taxon>Gymnopilus</taxon>
    </lineage>
</organism>
<gene>
    <name evidence="2" type="ORF">CVT26_002969</name>
</gene>
<feature type="region of interest" description="Disordered" evidence="1">
    <location>
        <begin position="39"/>
        <end position="68"/>
    </location>
</feature>
<dbReference type="AlphaFoldDB" id="A0A409VR25"/>
<accession>A0A409VR25</accession>
<sequence length="102" mass="10664">MRMRHSPEGAKILHMGPRLAMSIMNATRELEKIVMDQQERERVGGGAGGDGDVVMADGTGMSGSSPSMGSLLTGTGGIAMPVLTASWVVVKGEDWEMVDCAA</sequence>
<dbReference type="Proteomes" id="UP000284706">
    <property type="component" value="Unassembled WGS sequence"/>
</dbReference>
<feature type="compositionally biased region" description="Low complexity" evidence="1">
    <location>
        <begin position="52"/>
        <end position="68"/>
    </location>
</feature>
<name>A0A409VR25_9AGAR</name>
<dbReference type="InParanoid" id="A0A409VR25"/>
<evidence type="ECO:0000256" key="1">
    <source>
        <dbReference type="SAM" id="MobiDB-lite"/>
    </source>
</evidence>